<accession>A0ABX1X1A4</accession>
<feature type="transmembrane region" description="Helical" evidence="2">
    <location>
        <begin position="6"/>
        <end position="29"/>
    </location>
</feature>
<gene>
    <name evidence="3" type="ORF">ELS83_20520</name>
</gene>
<reference evidence="3 4" key="1">
    <citation type="submission" date="2018-12" db="EMBL/GenBank/DDBJ databases">
        <title>Marinifilum JC070 sp. nov., a marine bacterium isolated from Yongle Blue Hole in the South China Sea.</title>
        <authorList>
            <person name="Fu T."/>
        </authorList>
    </citation>
    <scope>NUCLEOTIDE SEQUENCE [LARGE SCALE GENOMIC DNA]</scope>
    <source>
        <strain evidence="3 4">JC070</strain>
    </source>
</reference>
<keyword evidence="4" id="KW-1185">Reference proteome</keyword>
<dbReference type="RefSeq" id="WP_171597447.1">
    <property type="nucleotide sequence ID" value="NZ_RZNH01000055.1"/>
</dbReference>
<evidence type="ECO:0000256" key="2">
    <source>
        <dbReference type="SAM" id="Phobius"/>
    </source>
</evidence>
<dbReference type="InterPro" id="IPR032272">
    <property type="entry name" value="DUF4834"/>
</dbReference>
<feature type="region of interest" description="Disordered" evidence="1">
    <location>
        <begin position="38"/>
        <end position="82"/>
    </location>
</feature>
<evidence type="ECO:0000256" key="1">
    <source>
        <dbReference type="SAM" id="MobiDB-lite"/>
    </source>
</evidence>
<comment type="caution">
    <text evidence="3">The sequence shown here is derived from an EMBL/GenBank/DDBJ whole genome shotgun (WGS) entry which is preliminary data.</text>
</comment>
<feature type="compositionally biased region" description="Basic and acidic residues" evidence="1">
    <location>
        <begin position="45"/>
        <end position="56"/>
    </location>
</feature>
<keyword evidence="2" id="KW-0812">Transmembrane</keyword>
<organism evidence="3 4">
    <name type="scientific">Marinifilum caeruleilacunae</name>
    <dbReference type="NCBI Taxonomy" id="2499076"/>
    <lineage>
        <taxon>Bacteria</taxon>
        <taxon>Pseudomonadati</taxon>
        <taxon>Bacteroidota</taxon>
        <taxon>Bacteroidia</taxon>
        <taxon>Marinilabiliales</taxon>
        <taxon>Marinifilaceae</taxon>
    </lineage>
</organism>
<protein>
    <submittedName>
        <fullName evidence="3">DUF4834 family protein</fullName>
    </submittedName>
</protein>
<dbReference type="Pfam" id="PF16118">
    <property type="entry name" value="DUF4834"/>
    <property type="match status" value="1"/>
</dbReference>
<dbReference type="EMBL" id="RZNH01000055">
    <property type="protein sequence ID" value="NOU62189.1"/>
    <property type="molecule type" value="Genomic_DNA"/>
</dbReference>
<keyword evidence="2" id="KW-0472">Membrane</keyword>
<evidence type="ECO:0000313" key="4">
    <source>
        <dbReference type="Proteomes" id="UP000732105"/>
    </source>
</evidence>
<name>A0ABX1X1A4_9BACT</name>
<proteinExistence type="predicted"/>
<dbReference type="Proteomes" id="UP000732105">
    <property type="component" value="Unassembled WGS sequence"/>
</dbReference>
<evidence type="ECO:0000313" key="3">
    <source>
        <dbReference type="EMBL" id="NOU62189.1"/>
    </source>
</evidence>
<sequence>MAFFKFILIAVGVYYLLKLIIRAMFPFLVQKTFDKMQQEANRQQQEQEKKEGEVSIDKNPTNKSNPKKKDVGDYVDFEEVDE</sequence>
<feature type="compositionally biased region" description="Acidic residues" evidence="1">
    <location>
        <begin position="73"/>
        <end position="82"/>
    </location>
</feature>
<keyword evidence="2" id="KW-1133">Transmembrane helix</keyword>